<comment type="caution">
    <text evidence="1">The sequence shown here is derived from an EMBL/GenBank/DDBJ whole genome shotgun (WGS) entry which is preliminary data.</text>
</comment>
<gene>
    <name evidence="1" type="ORF">Tco_0652600</name>
</gene>
<organism evidence="1 2">
    <name type="scientific">Tanacetum coccineum</name>
    <dbReference type="NCBI Taxonomy" id="301880"/>
    <lineage>
        <taxon>Eukaryota</taxon>
        <taxon>Viridiplantae</taxon>
        <taxon>Streptophyta</taxon>
        <taxon>Embryophyta</taxon>
        <taxon>Tracheophyta</taxon>
        <taxon>Spermatophyta</taxon>
        <taxon>Magnoliopsida</taxon>
        <taxon>eudicotyledons</taxon>
        <taxon>Gunneridae</taxon>
        <taxon>Pentapetalae</taxon>
        <taxon>asterids</taxon>
        <taxon>campanulids</taxon>
        <taxon>Asterales</taxon>
        <taxon>Asteraceae</taxon>
        <taxon>Asteroideae</taxon>
        <taxon>Anthemideae</taxon>
        <taxon>Anthemidinae</taxon>
        <taxon>Tanacetum</taxon>
    </lineage>
</organism>
<keyword evidence="2" id="KW-1185">Reference proteome</keyword>
<reference evidence="1" key="2">
    <citation type="submission" date="2022-01" db="EMBL/GenBank/DDBJ databases">
        <authorList>
            <person name="Yamashiro T."/>
            <person name="Shiraishi A."/>
            <person name="Satake H."/>
            <person name="Nakayama K."/>
        </authorList>
    </citation>
    <scope>NUCLEOTIDE SEQUENCE</scope>
</reference>
<accession>A0ABQ4WY40</accession>
<evidence type="ECO:0000313" key="2">
    <source>
        <dbReference type="Proteomes" id="UP001151760"/>
    </source>
</evidence>
<dbReference type="Proteomes" id="UP001151760">
    <property type="component" value="Unassembled WGS sequence"/>
</dbReference>
<name>A0ABQ4WY40_9ASTR</name>
<reference evidence="1" key="1">
    <citation type="journal article" date="2022" name="Int. J. Mol. Sci.">
        <title>Draft Genome of Tanacetum Coccineum: Genomic Comparison of Closely Related Tanacetum-Family Plants.</title>
        <authorList>
            <person name="Yamashiro T."/>
            <person name="Shiraishi A."/>
            <person name="Nakayama K."/>
            <person name="Satake H."/>
        </authorList>
    </citation>
    <scope>NUCLEOTIDE SEQUENCE</scope>
</reference>
<proteinExistence type="predicted"/>
<protein>
    <submittedName>
        <fullName evidence="1">Uncharacterized protein</fullName>
    </submittedName>
</protein>
<evidence type="ECO:0000313" key="1">
    <source>
        <dbReference type="EMBL" id="GJS57816.1"/>
    </source>
</evidence>
<sequence length="93" mass="10845">MIPDPLCMTDKGVKNDIEPIASTMTVNRLVLEYEERIKLPGKGDEVQPMEEQKLYLMRRSLEVLRKFHWMILRGQFNQLSHVSSPLLSKPGEY</sequence>
<dbReference type="EMBL" id="BQNB010009035">
    <property type="protein sequence ID" value="GJS57816.1"/>
    <property type="molecule type" value="Genomic_DNA"/>
</dbReference>